<dbReference type="GO" id="GO:0003989">
    <property type="term" value="F:acetyl-CoA carboxylase activity"/>
    <property type="evidence" value="ECO:0007669"/>
    <property type="project" value="InterPro"/>
</dbReference>
<evidence type="ECO:0000313" key="2">
    <source>
        <dbReference type="EMBL" id="GHF69487.1"/>
    </source>
</evidence>
<evidence type="ECO:0008006" key="4">
    <source>
        <dbReference type="Google" id="ProtNLM"/>
    </source>
</evidence>
<dbReference type="Proteomes" id="UP000638313">
    <property type="component" value="Unassembled WGS sequence"/>
</dbReference>
<reference evidence="2" key="2">
    <citation type="submission" date="2020-09" db="EMBL/GenBank/DDBJ databases">
        <authorList>
            <person name="Sun Q."/>
            <person name="Ohkuma M."/>
        </authorList>
    </citation>
    <scope>NUCLEOTIDE SEQUENCE</scope>
    <source>
        <strain evidence="2">JCM 4059</strain>
    </source>
</reference>
<dbReference type="InterPro" id="IPR032716">
    <property type="entry name" value="ACC_epsilon"/>
</dbReference>
<feature type="region of interest" description="Disordered" evidence="1">
    <location>
        <begin position="40"/>
        <end position="60"/>
    </location>
</feature>
<dbReference type="EMBL" id="BNBD01000018">
    <property type="protein sequence ID" value="GHF69487.1"/>
    <property type="molecule type" value="Genomic_DNA"/>
</dbReference>
<accession>A0A919BA27</accession>
<comment type="caution">
    <text evidence="2">The sequence shown here is derived from an EMBL/GenBank/DDBJ whole genome shotgun (WGS) entry which is preliminary data.</text>
</comment>
<proteinExistence type="predicted"/>
<keyword evidence="3" id="KW-1185">Reference proteome</keyword>
<dbReference type="RefSeq" id="WP_190132786.1">
    <property type="nucleotide sequence ID" value="NZ_BNBD01000018.1"/>
</dbReference>
<dbReference type="AlphaFoldDB" id="A0A919BA27"/>
<evidence type="ECO:0000313" key="3">
    <source>
        <dbReference type="Proteomes" id="UP000638313"/>
    </source>
</evidence>
<evidence type="ECO:0000256" key="1">
    <source>
        <dbReference type="SAM" id="MobiDB-lite"/>
    </source>
</evidence>
<dbReference type="Pfam" id="PF13822">
    <property type="entry name" value="ACC_epsilon"/>
    <property type="match status" value="1"/>
</dbReference>
<sequence length="74" mass="7482">MNGHGIRIDKGSPDAEQVAAVVAVLCARGAALAAARDAGRAAEPEVPPWPRSAAGGRPASVGWSLRAGTAWRPV</sequence>
<gene>
    <name evidence="2" type="ORF">GCM10010218_58670</name>
</gene>
<reference evidence="2" key="1">
    <citation type="journal article" date="2014" name="Int. J. Syst. Evol. Microbiol.">
        <title>Complete genome sequence of Corynebacterium casei LMG S-19264T (=DSM 44701T), isolated from a smear-ripened cheese.</title>
        <authorList>
            <consortium name="US DOE Joint Genome Institute (JGI-PGF)"/>
            <person name="Walter F."/>
            <person name="Albersmeier A."/>
            <person name="Kalinowski J."/>
            <person name="Ruckert C."/>
        </authorList>
    </citation>
    <scope>NUCLEOTIDE SEQUENCE</scope>
    <source>
        <strain evidence="2">JCM 4059</strain>
    </source>
</reference>
<name>A0A919BA27_9ACTN</name>
<organism evidence="2 3">
    <name type="scientific">Streptomyces mashuensis</name>
    <dbReference type="NCBI Taxonomy" id="33904"/>
    <lineage>
        <taxon>Bacteria</taxon>
        <taxon>Bacillati</taxon>
        <taxon>Actinomycetota</taxon>
        <taxon>Actinomycetes</taxon>
        <taxon>Kitasatosporales</taxon>
        <taxon>Streptomycetaceae</taxon>
        <taxon>Streptomyces</taxon>
    </lineage>
</organism>
<protein>
    <recommendedName>
        <fullName evidence="4">Acyl-CoA carboxylase subunit epsilon</fullName>
    </recommendedName>
</protein>
<dbReference type="GO" id="GO:0004658">
    <property type="term" value="F:propionyl-CoA carboxylase activity"/>
    <property type="evidence" value="ECO:0007669"/>
    <property type="project" value="InterPro"/>
</dbReference>